<evidence type="ECO:0000256" key="1">
    <source>
        <dbReference type="ARBA" id="ARBA00004251"/>
    </source>
</evidence>
<name>A0A5S6QEN3_TRIMR</name>
<keyword evidence="6" id="KW-0325">Glycoprotein</keyword>
<evidence type="ECO:0000313" key="9">
    <source>
        <dbReference type="Proteomes" id="UP000046395"/>
    </source>
</evidence>
<dbReference type="Proteomes" id="UP000046395">
    <property type="component" value="Unassembled WGS sequence"/>
</dbReference>
<protein>
    <submittedName>
        <fullName evidence="10">Ig-like domain-containing protein</fullName>
    </submittedName>
</protein>
<evidence type="ECO:0000313" key="10">
    <source>
        <dbReference type="WBParaSite" id="TMUE_1000005560.1"/>
    </source>
</evidence>
<dbReference type="GO" id="GO:0031902">
    <property type="term" value="C:late endosome membrane"/>
    <property type="evidence" value="ECO:0007669"/>
    <property type="project" value="TreeGrafter"/>
</dbReference>
<evidence type="ECO:0000256" key="7">
    <source>
        <dbReference type="SAM" id="Phobius"/>
    </source>
</evidence>
<comment type="subcellular location">
    <subcellularLocation>
        <location evidence="1">Cell membrane</location>
        <topology evidence="1">Single-pass type I membrane protein</topology>
    </subcellularLocation>
</comment>
<evidence type="ECO:0000256" key="6">
    <source>
        <dbReference type="ARBA" id="ARBA00023180"/>
    </source>
</evidence>
<dbReference type="Gene3D" id="2.40.160.110">
    <property type="match status" value="1"/>
</dbReference>
<feature type="signal peptide" evidence="8">
    <location>
        <begin position="1"/>
        <end position="27"/>
    </location>
</feature>
<evidence type="ECO:0000256" key="8">
    <source>
        <dbReference type="SAM" id="SignalP"/>
    </source>
</evidence>
<keyword evidence="2 7" id="KW-0812">Transmembrane</keyword>
<sequence length="285" mass="32012">MLLRVSSFQVCWPIFMIFGATLHVQDSAVLDQKGRKEDGPKGLEERDMYIDNILTVHDKSNRQCLMAKMEARLLIQKLGNFIRNGPKTNILYIPVHPTTSGRCADNAGKQSELTIIWATSDGAKYKLKHTFAAEQKESSIKHTLKWIWTMKNVTLVYTSPIQRKGSKIVCYMTGRSPVSAPLQQSFLCKHALNITLTNPSTGNCDVILQYKAHLQIRAYNLENSDVFGNTYLCERSREIGLLTSLKSASTISCGFVLAVCAVCTIVVHSAKRTWFTSRQPYTSLD</sequence>
<evidence type="ECO:0000256" key="3">
    <source>
        <dbReference type="ARBA" id="ARBA00022729"/>
    </source>
</evidence>
<proteinExistence type="predicted"/>
<dbReference type="PANTHER" id="PTHR11506">
    <property type="entry name" value="LYSOSOME-ASSOCIATED MEMBRANE GLYCOPROTEIN"/>
    <property type="match status" value="1"/>
</dbReference>
<evidence type="ECO:0000256" key="4">
    <source>
        <dbReference type="ARBA" id="ARBA00022989"/>
    </source>
</evidence>
<organism evidence="9 10">
    <name type="scientific">Trichuris muris</name>
    <name type="common">Mouse whipworm</name>
    <dbReference type="NCBI Taxonomy" id="70415"/>
    <lineage>
        <taxon>Eukaryota</taxon>
        <taxon>Metazoa</taxon>
        <taxon>Ecdysozoa</taxon>
        <taxon>Nematoda</taxon>
        <taxon>Enoplea</taxon>
        <taxon>Dorylaimia</taxon>
        <taxon>Trichinellida</taxon>
        <taxon>Trichuridae</taxon>
        <taxon>Trichuris</taxon>
    </lineage>
</organism>
<evidence type="ECO:0000256" key="5">
    <source>
        <dbReference type="ARBA" id="ARBA00023136"/>
    </source>
</evidence>
<reference evidence="10" key="1">
    <citation type="submission" date="2019-12" db="UniProtKB">
        <authorList>
            <consortium name="WormBaseParasite"/>
        </authorList>
    </citation>
    <scope>IDENTIFICATION</scope>
</reference>
<dbReference type="GO" id="GO:0005886">
    <property type="term" value="C:plasma membrane"/>
    <property type="evidence" value="ECO:0007669"/>
    <property type="project" value="TreeGrafter"/>
</dbReference>
<keyword evidence="5 7" id="KW-0472">Membrane</keyword>
<keyword evidence="9" id="KW-1185">Reference proteome</keyword>
<feature type="chain" id="PRO_5024334535" evidence="8">
    <location>
        <begin position="28"/>
        <end position="285"/>
    </location>
</feature>
<dbReference type="InterPro" id="IPR002000">
    <property type="entry name" value="Lysosome-assoc_membr_glycop"/>
</dbReference>
<dbReference type="GO" id="GO:0072594">
    <property type="term" value="P:establishment of protein localization to organelle"/>
    <property type="evidence" value="ECO:0007669"/>
    <property type="project" value="TreeGrafter"/>
</dbReference>
<dbReference type="WBParaSite" id="TMUE_1000005560.1">
    <property type="protein sequence ID" value="TMUE_1000005560.1"/>
    <property type="gene ID" value="WBGene00287763"/>
</dbReference>
<feature type="transmembrane region" description="Helical" evidence="7">
    <location>
        <begin position="248"/>
        <end position="270"/>
    </location>
</feature>
<dbReference type="AlphaFoldDB" id="A0A5S6QEN3"/>
<keyword evidence="3 8" id="KW-0732">Signal</keyword>
<evidence type="ECO:0000256" key="2">
    <source>
        <dbReference type="ARBA" id="ARBA00022692"/>
    </source>
</evidence>
<dbReference type="PANTHER" id="PTHR11506:SF35">
    <property type="entry name" value="LYSOSOME-ASSOCIATED MEMBRANE GLYCOPROTEIN 5"/>
    <property type="match status" value="1"/>
</dbReference>
<keyword evidence="4 7" id="KW-1133">Transmembrane helix</keyword>
<dbReference type="GO" id="GO:0005765">
    <property type="term" value="C:lysosomal membrane"/>
    <property type="evidence" value="ECO:0007669"/>
    <property type="project" value="TreeGrafter"/>
</dbReference>
<accession>A0A5S6QEN3</accession>